<dbReference type="EMBL" id="CP019791">
    <property type="protein sequence ID" value="AQT68121.1"/>
    <property type="molecule type" value="Genomic_DNA"/>
</dbReference>
<evidence type="ECO:0000313" key="4">
    <source>
        <dbReference type="Proteomes" id="UP000189674"/>
    </source>
</evidence>
<keyword evidence="4" id="KW-1185">Reference proteome</keyword>
<dbReference type="GO" id="GO:0016740">
    <property type="term" value="F:transferase activity"/>
    <property type="evidence" value="ECO:0007669"/>
    <property type="project" value="UniProtKB-KW"/>
</dbReference>
<feature type="domain" description="Glycosyltransferase 2-like" evidence="2">
    <location>
        <begin position="30"/>
        <end position="88"/>
    </location>
</feature>
<dbReference type="InterPro" id="IPR001173">
    <property type="entry name" value="Glyco_trans_2-like"/>
</dbReference>
<name>A0A1U9NJM2_9BACT</name>
<reference evidence="4" key="1">
    <citation type="submission" date="2017-02" db="EMBL/GenBank/DDBJ databases">
        <title>Comparative genomics and description of representatives of a novel lineage of planctomycetes thriving in anoxic sediments.</title>
        <authorList>
            <person name="Spring S."/>
            <person name="Bunk B."/>
            <person name="Sproer C."/>
        </authorList>
    </citation>
    <scope>NUCLEOTIDE SEQUENCE [LARGE SCALE GENOMIC DNA]</scope>
    <source>
        <strain evidence="4">ST-NAGAB-D1</strain>
    </source>
</reference>
<organism evidence="3 4">
    <name type="scientific">Anaerohalosphaera lusitana</name>
    <dbReference type="NCBI Taxonomy" id="1936003"/>
    <lineage>
        <taxon>Bacteria</taxon>
        <taxon>Pseudomonadati</taxon>
        <taxon>Planctomycetota</taxon>
        <taxon>Phycisphaerae</taxon>
        <taxon>Sedimentisphaerales</taxon>
        <taxon>Anaerohalosphaeraceae</taxon>
        <taxon>Anaerohalosphaera</taxon>
    </lineage>
</organism>
<dbReference type="RefSeq" id="WP_146660853.1">
    <property type="nucleotide sequence ID" value="NZ_CP019791.1"/>
</dbReference>
<dbReference type="OrthoDB" id="9771846at2"/>
<dbReference type="KEGG" id="alus:STSP2_01276"/>
<evidence type="ECO:0000313" key="3">
    <source>
        <dbReference type="EMBL" id="AQT68121.1"/>
    </source>
</evidence>
<accession>A0A1U9NJM2</accession>
<dbReference type="STRING" id="1936003.STSP2_01276"/>
<dbReference type="CDD" id="cd00761">
    <property type="entry name" value="Glyco_tranf_GTA_type"/>
    <property type="match status" value="1"/>
</dbReference>
<keyword evidence="3" id="KW-0808">Transferase</keyword>
<proteinExistence type="predicted"/>
<dbReference type="Pfam" id="PF00535">
    <property type="entry name" value="Glycos_transf_2"/>
    <property type="match status" value="1"/>
</dbReference>
<dbReference type="Proteomes" id="UP000189674">
    <property type="component" value="Chromosome"/>
</dbReference>
<feature type="region of interest" description="Disordered" evidence="1">
    <location>
        <begin position="83"/>
        <end position="103"/>
    </location>
</feature>
<dbReference type="Gene3D" id="3.90.550.10">
    <property type="entry name" value="Spore Coat Polysaccharide Biosynthesis Protein SpsA, Chain A"/>
    <property type="match status" value="1"/>
</dbReference>
<protein>
    <submittedName>
        <fullName evidence="3">Mycofactocin system glycosyltransferase</fullName>
    </submittedName>
</protein>
<dbReference type="InterPro" id="IPR029044">
    <property type="entry name" value="Nucleotide-diphossugar_trans"/>
</dbReference>
<sequence>MNFTIIIPVWPKDNRPYGSVSIENLNCAPADIEVIHAKGFGPCRQRNTAAQNANGSILIFFDDDSCPEPDYITRLKHHFTDPTIAAAGGPNPGTITDKFTPAK</sequence>
<dbReference type="AlphaFoldDB" id="A0A1U9NJM2"/>
<dbReference type="SUPFAM" id="SSF53448">
    <property type="entry name" value="Nucleotide-diphospho-sugar transferases"/>
    <property type="match status" value="1"/>
</dbReference>
<evidence type="ECO:0000259" key="2">
    <source>
        <dbReference type="Pfam" id="PF00535"/>
    </source>
</evidence>
<gene>
    <name evidence="3" type="ORF">STSP2_01276</name>
</gene>
<evidence type="ECO:0000256" key="1">
    <source>
        <dbReference type="SAM" id="MobiDB-lite"/>
    </source>
</evidence>